<name>A0A396HHT0_MEDTR</name>
<dbReference type="EMBL" id="PSQE01000006">
    <property type="protein sequence ID" value="RHN50457.1"/>
    <property type="molecule type" value="Genomic_DNA"/>
</dbReference>
<accession>A0A396HHT0</accession>
<proteinExistence type="predicted"/>
<protein>
    <recommendedName>
        <fullName evidence="3">GPI-anchored protein LLG1-like domain-containing protein</fullName>
    </recommendedName>
</protein>
<dbReference type="InterPro" id="IPR039307">
    <property type="entry name" value="LORELEI-like"/>
</dbReference>
<dbReference type="InterPro" id="IPR058888">
    <property type="entry name" value="LLG1-like"/>
</dbReference>
<gene>
    <name evidence="4" type="ORF">MtrunA17_Chr6g0457591</name>
</gene>
<comment type="caution">
    <text evidence="4">The sequence shown here is derived from an EMBL/GenBank/DDBJ whole genome shotgun (WGS) entry which is preliminary data.</text>
</comment>
<evidence type="ECO:0000313" key="4">
    <source>
        <dbReference type="EMBL" id="RHN50457.1"/>
    </source>
</evidence>
<reference evidence="4" key="1">
    <citation type="journal article" date="2018" name="Nat. Plants">
        <title>Whole-genome landscape of Medicago truncatula symbiotic genes.</title>
        <authorList>
            <person name="Pecrix Y."/>
            <person name="Gamas P."/>
            <person name="Carrere S."/>
        </authorList>
    </citation>
    <scope>NUCLEOTIDE SEQUENCE</scope>
    <source>
        <tissue evidence="4">Leaves</tissue>
    </source>
</reference>
<sequence>MGSYTFFSSILYFFLLATLVSSSQFISDGIFGSGASSGRALLQAKKPCGINFETQNYTILTSQCKGPQYPPKVCCDAFKQFACPHVDEISDLTTDCSNVMFSYINLYGKYPPGLFANQCKEGKEGLDCENVKITNTTNPSSSVHVAAPHSMLIVSIVGFFGFIFHLF</sequence>
<evidence type="ECO:0000259" key="3">
    <source>
        <dbReference type="Pfam" id="PF26578"/>
    </source>
</evidence>
<dbReference type="PANTHER" id="PTHR31533:SF35">
    <property type="entry name" value="GPI-ANCHORED PROTEIN LLG2-RELATED"/>
    <property type="match status" value="1"/>
</dbReference>
<evidence type="ECO:0000256" key="1">
    <source>
        <dbReference type="SAM" id="Phobius"/>
    </source>
</evidence>
<feature type="signal peptide" evidence="2">
    <location>
        <begin position="1"/>
        <end position="22"/>
    </location>
</feature>
<keyword evidence="2" id="KW-0732">Signal</keyword>
<feature type="domain" description="GPI-anchored protein LLG1-like" evidence="3">
    <location>
        <begin position="50"/>
        <end position="127"/>
    </location>
</feature>
<keyword evidence="1" id="KW-0812">Transmembrane</keyword>
<dbReference type="PANTHER" id="PTHR31533">
    <property type="entry name" value="GPI-ANCHORED PROTEIN LLG1-RELATED-RELATED"/>
    <property type="match status" value="1"/>
</dbReference>
<keyword evidence="1" id="KW-1133">Transmembrane helix</keyword>
<feature type="transmembrane region" description="Helical" evidence="1">
    <location>
        <begin position="146"/>
        <end position="166"/>
    </location>
</feature>
<keyword evidence="1" id="KW-0472">Membrane</keyword>
<dbReference type="Gramene" id="rna34740">
    <property type="protein sequence ID" value="RHN50457.1"/>
    <property type="gene ID" value="gene34740"/>
</dbReference>
<dbReference type="AlphaFoldDB" id="A0A396HHT0"/>
<dbReference type="Pfam" id="PF26578">
    <property type="entry name" value="LLG1"/>
    <property type="match status" value="1"/>
</dbReference>
<dbReference type="Proteomes" id="UP000265566">
    <property type="component" value="Chromosome 6"/>
</dbReference>
<dbReference type="OrthoDB" id="585255at2759"/>
<organism evidence="4">
    <name type="scientific">Medicago truncatula</name>
    <name type="common">Barrel medic</name>
    <name type="synonym">Medicago tribuloides</name>
    <dbReference type="NCBI Taxonomy" id="3880"/>
    <lineage>
        <taxon>Eukaryota</taxon>
        <taxon>Viridiplantae</taxon>
        <taxon>Streptophyta</taxon>
        <taxon>Embryophyta</taxon>
        <taxon>Tracheophyta</taxon>
        <taxon>Spermatophyta</taxon>
        <taxon>Magnoliopsida</taxon>
        <taxon>eudicotyledons</taxon>
        <taxon>Gunneridae</taxon>
        <taxon>Pentapetalae</taxon>
        <taxon>rosids</taxon>
        <taxon>fabids</taxon>
        <taxon>Fabales</taxon>
        <taxon>Fabaceae</taxon>
        <taxon>Papilionoideae</taxon>
        <taxon>50 kb inversion clade</taxon>
        <taxon>NPAAA clade</taxon>
        <taxon>Hologalegina</taxon>
        <taxon>IRL clade</taxon>
        <taxon>Trifolieae</taxon>
        <taxon>Medicago</taxon>
    </lineage>
</organism>
<feature type="chain" id="PRO_5017369768" description="GPI-anchored protein LLG1-like domain-containing protein" evidence="2">
    <location>
        <begin position="23"/>
        <end position="167"/>
    </location>
</feature>
<evidence type="ECO:0000256" key="2">
    <source>
        <dbReference type="SAM" id="SignalP"/>
    </source>
</evidence>